<feature type="transmembrane region" description="Helical" evidence="10">
    <location>
        <begin position="269"/>
        <end position="291"/>
    </location>
</feature>
<evidence type="ECO:0000256" key="5">
    <source>
        <dbReference type="ARBA" id="ARBA00022679"/>
    </source>
</evidence>
<evidence type="ECO:0000256" key="10">
    <source>
        <dbReference type="RuleBase" id="RU367007"/>
    </source>
</evidence>
<feature type="transmembrane region" description="Helical" evidence="10">
    <location>
        <begin position="116"/>
        <end position="141"/>
    </location>
</feature>
<dbReference type="PANTHER" id="PTHR10050:SF46">
    <property type="entry name" value="PROTEIN O-MANNOSYL-TRANSFERASE 2"/>
    <property type="match status" value="1"/>
</dbReference>
<feature type="transmembrane region" description="Helical" evidence="10">
    <location>
        <begin position="162"/>
        <end position="185"/>
    </location>
</feature>
<accession>A0ABY5W0U9</accession>
<keyword evidence="6 10" id="KW-0812">Transmembrane</keyword>
<proteinExistence type="inferred from homology"/>
<reference evidence="13" key="2">
    <citation type="submission" date="2022-09" db="EMBL/GenBank/DDBJ databases">
        <title>Biosynthetic gene clusters of Dactylosporangioum fulvum.</title>
        <authorList>
            <person name="Caradec T."/>
        </authorList>
    </citation>
    <scope>NUCLEOTIDE SEQUENCE</scope>
    <source>
        <strain evidence="13">NRRL B-16292</strain>
    </source>
</reference>
<sequence>MTSGVLTETSKAETAGTDPVPDIVRRRLAGPGRFTPNFWLTAILVTGIGLVLRLVNLSHPKETIFDEVYYANEAWDLLQHGVEWNPEDNTPQYVVHPPLGKWMIALGEQLFGYNSFGWRIMAVIAGMTAVLLITMAAWRLFRSTILAGAAGLLMSLDGMHFVLSRAALLDIFLMFWIVVAFYFLVLDREQRRTRWLHLLETGADPNRRPKLGVPYYRLACAVALGLACGVKWSGLWYVILFAIAALVFDISTRRSAGARHWITDSIPQGIGWSAAIAGIVLVTYLGTWWGWFASDDGYFRHWYAATNGLPHDRLIDPLVNLWHYHQEAYKFHTGLSTKHQYQSWPWQWLLLGRPVAFHWNNAGPCGASSCASEILLLGTPLLWWSFLPALIALGWLAVARRDGRAWLIMACALAGILPWFQNMPEHRTMFYFYALPAEPFLVLAVVYVLGAIIGPARHLRPDSDQRLVGSIIAGAYILLVAACFAYFYPIYSGMNITYAEWFSRMWLGSRWV</sequence>
<comment type="function">
    <text evidence="10">Protein O-mannosyltransferase that catalyzes the transfer of a single mannose residue from a polyprenol phospho-mannosyl lipidic donor to the hydroxyl group of selected serine and threonine residues in acceptor proteins.</text>
</comment>
<feature type="transmembrane region" description="Helical" evidence="10">
    <location>
        <begin position="467"/>
        <end position="488"/>
    </location>
</feature>
<keyword evidence="4 10" id="KW-0328">Glycosyltransferase</keyword>
<comment type="similarity">
    <text evidence="3 10">Belongs to the glycosyltransferase 39 family.</text>
</comment>
<evidence type="ECO:0000256" key="4">
    <source>
        <dbReference type="ARBA" id="ARBA00022676"/>
    </source>
</evidence>
<evidence type="ECO:0000256" key="1">
    <source>
        <dbReference type="ARBA" id="ARBA00004127"/>
    </source>
</evidence>
<name>A0ABY5W0U9_9ACTN</name>
<feature type="domain" description="ArnT-like N-terminal" evidence="11">
    <location>
        <begin position="44"/>
        <end position="252"/>
    </location>
</feature>
<keyword evidence="5 10" id="KW-0808">Transferase</keyword>
<dbReference type="InterPro" id="IPR027005">
    <property type="entry name" value="PMT-like"/>
</dbReference>
<evidence type="ECO:0000256" key="2">
    <source>
        <dbReference type="ARBA" id="ARBA00004922"/>
    </source>
</evidence>
<keyword evidence="10" id="KW-1003">Cell membrane</keyword>
<keyword evidence="8 10" id="KW-0472">Membrane</keyword>
<dbReference type="EC" id="2.4.1.-" evidence="10"/>
<reference evidence="13" key="1">
    <citation type="submission" date="2021-04" db="EMBL/GenBank/DDBJ databases">
        <authorList>
            <person name="Hartkoorn R.C."/>
            <person name="Beaudoing E."/>
            <person name="Hot D."/>
        </authorList>
    </citation>
    <scope>NUCLEOTIDE SEQUENCE</scope>
    <source>
        <strain evidence="13">NRRL B-16292</strain>
    </source>
</reference>
<feature type="domain" description="Protein O-mannosyl-transferase C-terminal four TM" evidence="12">
    <location>
        <begin position="320"/>
        <end position="509"/>
    </location>
</feature>
<comment type="subcellular location">
    <subcellularLocation>
        <location evidence="10">Cell membrane</location>
    </subcellularLocation>
    <subcellularLocation>
        <location evidence="1">Endomembrane system</location>
        <topology evidence="1">Multi-pass membrane protein</topology>
    </subcellularLocation>
</comment>
<feature type="transmembrane region" description="Helical" evidence="10">
    <location>
        <begin position="405"/>
        <end position="421"/>
    </location>
</feature>
<organism evidence="13 14">
    <name type="scientific">Dactylosporangium fulvum</name>
    <dbReference type="NCBI Taxonomy" id="53359"/>
    <lineage>
        <taxon>Bacteria</taxon>
        <taxon>Bacillati</taxon>
        <taxon>Actinomycetota</taxon>
        <taxon>Actinomycetes</taxon>
        <taxon>Micromonosporales</taxon>
        <taxon>Micromonosporaceae</taxon>
        <taxon>Dactylosporangium</taxon>
    </lineage>
</organism>
<evidence type="ECO:0000256" key="8">
    <source>
        <dbReference type="ARBA" id="ARBA00023136"/>
    </source>
</evidence>
<gene>
    <name evidence="13" type="ORF">Dfulv_04870</name>
</gene>
<feature type="transmembrane region" description="Helical" evidence="10">
    <location>
        <begin position="215"/>
        <end position="248"/>
    </location>
</feature>
<evidence type="ECO:0000313" key="14">
    <source>
        <dbReference type="Proteomes" id="UP001059617"/>
    </source>
</evidence>
<protein>
    <recommendedName>
        <fullName evidence="9 10">Polyprenol-phosphate-mannose--protein mannosyltransferase</fullName>
        <ecNumber evidence="10">2.4.1.-</ecNumber>
    </recommendedName>
</protein>
<feature type="transmembrane region" description="Helical" evidence="10">
    <location>
        <begin position="381"/>
        <end position="398"/>
    </location>
</feature>
<dbReference type="Pfam" id="PF16192">
    <property type="entry name" value="PMT_4TMC"/>
    <property type="match status" value="1"/>
</dbReference>
<evidence type="ECO:0000256" key="7">
    <source>
        <dbReference type="ARBA" id="ARBA00022989"/>
    </source>
</evidence>
<comment type="pathway">
    <text evidence="2 10">Protein modification; protein glycosylation.</text>
</comment>
<evidence type="ECO:0000259" key="12">
    <source>
        <dbReference type="Pfam" id="PF16192"/>
    </source>
</evidence>
<dbReference type="PANTHER" id="PTHR10050">
    <property type="entry name" value="DOLICHYL-PHOSPHATE-MANNOSE--PROTEIN MANNOSYLTRANSFERASE"/>
    <property type="match status" value="1"/>
</dbReference>
<dbReference type="Pfam" id="PF02366">
    <property type="entry name" value="PMT"/>
    <property type="match status" value="1"/>
</dbReference>
<evidence type="ECO:0000256" key="3">
    <source>
        <dbReference type="ARBA" id="ARBA00007222"/>
    </source>
</evidence>
<evidence type="ECO:0000256" key="9">
    <source>
        <dbReference type="ARBA" id="ARBA00093617"/>
    </source>
</evidence>
<evidence type="ECO:0000313" key="13">
    <source>
        <dbReference type="EMBL" id="UWP83613.1"/>
    </source>
</evidence>
<dbReference type="InterPro" id="IPR003342">
    <property type="entry name" value="ArnT-like_N"/>
</dbReference>
<feature type="transmembrane region" description="Helical" evidence="10">
    <location>
        <begin position="433"/>
        <end position="455"/>
    </location>
</feature>
<feature type="transmembrane region" description="Helical" evidence="10">
    <location>
        <begin position="34"/>
        <end position="55"/>
    </location>
</feature>
<dbReference type="InterPro" id="IPR032421">
    <property type="entry name" value="PMT_4TMC"/>
</dbReference>
<dbReference type="EMBL" id="CP073720">
    <property type="protein sequence ID" value="UWP83613.1"/>
    <property type="molecule type" value="Genomic_DNA"/>
</dbReference>
<keyword evidence="14" id="KW-1185">Reference proteome</keyword>
<dbReference type="Proteomes" id="UP001059617">
    <property type="component" value="Chromosome"/>
</dbReference>
<evidence type="ECO:0000256" key="6">
    <source>
        <dbReference type="ARBA" id="ARBA00022692"/>
    </source>
</evidence>
<keyword evidence="7 10" id="KW-1133">Transmembrane helix</keyword>
<evidence type="ECO:0000259" key="11">
    <source>
        <dbReference type="Pfam" id="PF02366"/>
    </source>
</evidence>